<sequence length="239" mass="27001">MKAVILLAALALLTGCLYPQDQRDAQHGPNEEQLERVQTAVAQFQENTGVLPIATRDADTPQYRRYPVQFTQLIPSYLSEPPANAFENGGTYQYVLTNVEETPEVKLIDLRTVRTIQEVETQVFSYRSSNQYAPVDEIVGNELIRLDYEALGYEEEPTVASPFHPDHRLPLLYTTQGDVVIDFSLDIQHYAEEYGLEGYEYGEDMRDLLTDHAPFVPAYSVPTTLTEDGSIEFIDGELS</sequence>
<keyword evidence="3" id="KW-1185">Reference proteome</keyword>
<dbReference type="EMBL" id="JBHSGK010000003">
    <property type="protein sequence ID" value="MFC4735905.1"/>
    <property type="molecule type" value="Genomic_DNA"/>
</dbReference>
<feature type="signal peptide" evidence="1">
    <location>
        <begin position="1"/>
        <end position="19"/>
    </location>
</feature>
<feature type="chain" id="PRO_5045692176" description="ABC transporter periplasmic binding protein yphF" evidence="1">
    <location>
        <begin position="20"/>
        <end position="239"/>
    </location>
</feature>
<proteinExistence type="predicted"/>
<name>A0ABV9NTZ0_9BACI</name>
<reference evidence="3" key="1">
    <citation type="journal article" date="2019" name="Int. J. Syst. Evol. Microbiol.">
        <title>The Global Catalogue of Microorganisms (GCM) 10K type strain sequencing project: providing services to taxonomists for standard genome sequencing and annotation.</title>
        <authorList>
            <consortium name="The Broad Institute Genomics Platform"/>
            <consortium name="The Broad Institute Genome Sequencing Center for Infectious Disease"/>
            <person name="Wu L."/>
            <person name="Ma J."/>
        </authorList>
    </citation>
    <scope>NUCLEOTIDE SEQUENCE [LARGE SCALE GENOMIC DNA]</scope>
    <source>
        <strain evidence="3">JCM 12165</strain>
    </source>
</reference>
<dbReference type="Proteomes" id="UP001595896">
    <property type="component" value="Unassembled WGS sequence"/>
</dbReference>
<keyword evidence="1" id="KW-0732">Signal</keyword>
<protein>
    <recommendedName>
        <fullName evidence="4">ABC transporter periplasmic binding protein yphF</fullName>
    </recommendedName>
</protein>
<evidence type="ECO:0000313" key="2">
    <source>
        <dbReference type="EMBL" id="MFC4735905.1"/>
    </source>
</evidence>
<evidence type="ECO:0000313" key="3">
    <source>
        <dbReference type="Proteomes" id="UP001595896"/>
    </source>
</evidence>
<organism evidence="2 3">
    <name type="scientific">Bacillus daqingensis</name>
    <dbReference type="NCBI Taxonomy" id="872396"/>
    <lineage>
        <taxon>Bacteria</taxon>
        <taxon>Bacillati</taxon>
        <taxon>Bacillota</taxon>
        <taxon>Bacilli</taxon>
        <taxon>Bacillales</taxon>
        <taxon>Bacillaceae</taxon>
        <taxon>Bacillus</taxon>
    </lineage>
</organism>
<evidence type="ECO:0000256" key="1">
    <source>
        <dbReference type="SAM" id="SignalP"/>
    </source>
</evidence>
<comment type="caution">
    <text evidence="2">The sequence shown here is derived from an EMBL/GenBank/DDBJ whole genome shotgun (WGS) entry which is preliminary data.</text>
</comment>
<gene>
    <name evidence="2" type="ORF">ACFO4L_04830</name>
</gene>
<evidence type="ECO:0008006" key="4">
    <source>
        <dbReference type="Google" id="ProtNLM"/>
    </source>
</evidence>
<dbReference type="PROSITE" id="PS51257">
    <property type="entry name" value="PROKAR_LIPOPROTEIN"/>
    <property type="match status" value="1"/>
</dbReference>
<accession>A0ABV9NTZ0</accession>
<dbReference type="RefSeq" id="WP_377908541.1">
    <property type="nucleotide sequence ID" value="NZ_JBHSGK010000003.1"/>
</dbReference>